<dbReference type="Pfam" id="PF02275">
    <property type="entry name" value="CBAH"/>
    <property type="match status" value="1"/>
</dbReference>
<dbReference type="AlphaFoldDB" id="A0A914A7R9"/>
<organism evidence="13 14">
    <name type="scientific">Patiria miniata</name>
    <name type="common">Bat star</name>
    <name type="synonym">Asterina miniata</name>
    <dbReference type="NCBI Taxonomy" id="46514"/>
    <lineage>
        <taxon>Eukaryota</taxon>
        <taxon>Metazoa</taxon>
        <taxon>Echinodermata</taxon>
        <taxon>Eleutherozoa</taxon>
        <taxon>Asterozoa</taxon>
        <taxon>Asteroidea</taxon>
        <taxon>Valvatacea</taxon>
        <taxon>Valvatida</taxon>
        <taxon>Asterinidae</taxon>
        <taxon>Patiria</taxon>
    </lineage>
</organism>
<dbReference type="RefSeq" id="XP_038059907.1">
    <property type="nucleotide sequence ID" value="XM_038203979.1"/>
</dbReference>
<evidence type="ECO:0000256" key="3">
    <source>
        <dbReference type="ARBA" id="ARBA00022801"/>
    </source>
</evidence>
<proteinExistence type="inferred from homology"/>
<dbReference type="PANTHER" id="PTHR28583:SF4">
    <property type="entry name" value="N-ACYLETHANOLAMINE-HYDROLYZING ACID AMIDASE"/>
    <property type="match status" value="1"/>
</dbReference>
<dbReference type="GO" id="GO:0047412">
    <property type="term" value="F:N-(long-chain-acyl)ethanolamine deacylase activity"/>
    <property type="evidence" value="ECO:0007669"/>
    <property type="project" value="UniProtKB-EC"/>
</dbReference>
<dbReference type="Proteomes" id="UP000887568">
    <property type="component" value="Unplaced"/>
</dbReference>
<sequence length="364" mass="40963">MWRFLCLWLFCLIPSVLSGPVVPVLAGDLLPPPRYTVDLDMPEETRWRPVLQHWNKTQYREMIRNQVLLKVMSPELLALLNVLASQIDYFLPSPYAGEIRGVANYFEMDIGEVVFLNVLYSFSATTTSCTSIVAQDSDGNIWHGRNLDFAFTEVLRNLTAEIDFQSKGKTLYTSTVFVGNVGAVTSQRPNGFTVSLNERHNGTLEENLIQILKALISRNTVFTSFQIRDALAAGDDFQSAMDRMTNKKETAPNYFIVGGVRAGEGAVITRDRLRALDVWRLNASAGRWFVLETNYDHWLPPPKTDDRRDAGNKAMEAIGQKNINLDNLLKVLSVTPVCRGETVYTTLMSAAHPGLYKTFIRRCG</sequence>
<dbReference type="Gene3D" id="3.60.60.10">
    <property type="entry name" value="Penicillin V Acylase, Chain A"/>
    <property type="match status" value="1"/>
</dbReference>
<keyword evidence="5" id="KW-0325">Glycoprotein</keyword>
<dbReference type="EC" id="3.5.1.60" evidence="7"/>
<feature type="chain" id="PRO_5036880831" description="N-acylethanolamine-hydrolyzing acid amidase" evidence="11">
    <location>
        <begin position="19"/>
        <end position="364"/>
    </location>
</feature>
<reference evidence="13" key="1">
    <citation type="submission" date="2022-11" db="UniProtKB">
        <authorList>
            <consortium name="EnsemblMetazoa"/>
        </authorList>
    </citation>
    <scope>IDENTIFICATION</scope>
</reference>
<feature type="active site" description="Nucleophile" evidence="10">
    <location>
        <position position="129"/>
    </location>
</feature>
<evidence type="ECO:0000256" key="9">
    <source>
        <dbReference type="PIRNR" id="PIRNR017632"/>
    </source>
</evidence>
<dbReference type="InterPro" id="IPR029132">
    <property type="entry name" value="CBAH/NAAA_C"/>
</dbReference>
<keyword evidence="14" id="KW-1185">Reference proteome</keyword>
<protein>
    <recommendedName>
        <fullName evidence="8">N-acylethanolamine-hydrolyzing acid amidase</fullName>
        <ecNumber evidence="7">3.5.1.60</ecNumber>
    </recommendedName>
</protein>
<keyword evidence="2 11" id="KW-0732">Signal</keyword>
<name>A0A914A7R9_PATMI</name>
<accession>A0A914A7R9</accession>
<evidence type="ECO:0000256" key="2">
    <source>
        <dbReference type="ARBA" id="ARBA00022729"/>
    </source>
</evidence>
<comment type="similarity">
    <text evidence="9">Belongs to the acid ceramidase family.</text>
</comment>
<evidence type="ECO:0000256" key="11">
    <source>
        <dbReference type="SAM" id="SignalP"/>
    </source>
</evidence>
<dbReference type="GO" id="GO:0005764">
    <property type="term" value="C:lysosome"/>
    <property type="evidence" value="ECO:0007669"/>
    <property type="project" value="UniProtKB-UniRule"/>
</dbReference>
<evidence type="ECO:0000259" key="12">
    <source>
        <dbReference type="Pfam" id="PF02275"/>
    </source>
</evidence>
<dbReference type="InterPro" id="IPR016699">
    <property type="entry name" value="Acid_ceramidase-like"/>
</dbReference>
<dbReference type="OMA" id="RMTIHTT"/>
<keyword evidence="4" id="KW-0865">Zymogen</keyword>
<dbReference type="PIRSF" id="PIRSF017632">
    <property type="entry name" value="Acid_ceramidase-like"/>
    <property type="match status" value="1"/>
</dbReference>
<dbReference type="GO" id="GO:0017064">
    <property type="term" value="F:fatty acid amide hydrolase activity"/>
    <property type="evidence" value="ECO:0007669"/>
    <property type="project" value="InterPro"/>
</dbReference>
<dbReference type="EnsemblMetazoa" id="XM_038203979.1">
    <property type="protein sequence ID" value="XP_038059907.1"/>
    <property type="gene ID" value="LOC119730916"/>
</dbReference>
<evidence type="ECO:0000256" key="10">
    <source>
        <dbReference type="PIRSR" id="PIRSR017632-1"/>
    </source>
</evidence>
<dbReference type="PANTHER" id="PTHR28583">
    <property type="entry name" value="ACID AMIDASE"/>
    <property type="match status" value="1"/>
</dbReference>
<comment type="pathway">
    <text evidence="1">Lipid metabolism; fatty acid metabolism.</text>
</comment>
<evidence type="ECO:0000256" key="8">
    <source>
        <dbReference type="ARBA" id="ARBA00040404"/>
    </source>
</evidence>
<dbReference type="OrthoDB" id="5273684at2759"/>
<evidence type="ECO:0000256" key="4">
    <source>
        <dbReference type="ARBA" id="ARBA00023145"/>
    </source>
</evidence>
<evidence type="ECO:0000313" key="14">
    <source>
        <dbReference type="Proteomes" id="UP000887568"/>
    </source>
</evidence>
<evidence type="ECO:0000256" key="5">
    <source>
        <dbReference type="ARBA" id="ARBA00023180"/>
    </source>
</evidence>
<dbReference type="GO" id="GO:0006631">
    <property type="term" value="P:fatty acid metabolic process"/>
    <property type="evidence" value="ECO:0007669"/>
    <property type="project" value="InterPro"/>
</dbReference>
<evidence type="ECO:0000256" key="7">
    <source>
        <dbReference type="ARBA" id="ARBA00039046"/>
    </source>
</evidence>
<comment type="subunit">
    <text evidence="6">Heterodimer of an alpha and a beta subunit, produced by autocatalytic cleavage.</text>
</comment>
<feature type="signal peptide" evidence="11">
    <location>
        <begin position="1"/>
        <end position="18"/>
    </location>
</feature>
<dbReference type="GeneID" id="119730916"/>
<evidence type="ECO:0000256" key="6">
    <source>
        <dbReference type="ARBA" id="ARBA00038527"/>
    </source>
</evidence>
<dbReference type="FunFam" id="3.60.60.10:FF:000006">
    <property type="entry name" value="N-acylethanolamine-hydrolyzing acid amidase"/>
    <property type="match status" value="1"/>
</dbReference>
<evidence type="ECO:0000256" key="1">
    <source>
        <dbReference type="ARBA" id="ARBA00004872"/>
    </source>
</evidence>
<evidence type="ECO:0000313" key="13">
    <source>
        <dbReference type="EnsemblMetazoa" id="XP_038059907.1"/>
    </source>
</evidence>
<keyword evidence="9" id="KW-0443">Lipid metabolism</keyword>
<feature type="domain" description="Choloylglycine hydrolase/NAAA C-terminal" evidence="12">
    <location>
        <begin position="129"/>
        <end position="319"/>
    </location>
</feature>
<keyword evidence="3 9" id="KW-0378">Hydrolase</keyword>